<dbReference type="Gene3D" id="3.40.50.10810">
    <property type="entry name" value="Tandem AAA-ATPase domain"/>
    <property type="match status" value="1"/>
</dbReference>
<dbReference type="InterPro" id="IPR025202">
    <property type="entry name" value="PLD-like_dom"/>
</dbReference>
<dbReference type="SUPFAM" id="SSF56024">
    <property type="entry name" value="Phospholipase D/nuclease"/>
    <property type="match status" value="1"/>
</dbReference>
<gene>
    <name evidence="5" type="ORF">J3R75_000267</name>
</gene>
<dbReference type="PANTHER" id="PTHR45766:SF6">
    <property type="entry name" value="SWI_SNF-RELATED MATRIX-ASSOCIATED ACTIN-DEPENDENT REGULATOR OF CHROMATIN SUBFAMILY A-LIKE PROTEIN 1"/>
    <property type="match status" value="1"/>
</dbReference>
<feature type="region of interest" description="Disordered" evidence="2">
    <location>
        <begin position="234"/>
        <end position="261"/>
    </location>
</feature>
<evidence type="ECO:0000313" key="5">
    <source>
        <dbReference type="EMBL" id="MDQ0288160.1"/>
    </source>
</evidence>
<dbReference type="InterPro" id="IPR049730">
    <property type="entry name" value="SNF2/RAD54-like_C"/>
</dbReference>
<sequence>MSGKNDAMSRADETPCAANADPQLSLLHWDNQNPPCPNRMGKILSEQLTAAEQMDVLTGYFYFNGIPELYAALKAKNKADKPFTLRILVGMEAQIGAKDFAHALVEVEPPPNQSPEERKKRYKENLLAALSKVPSKDKTNTDAGLYNLFVEMLTHQTLRLQLKQTRVPNHGKLYLFYPQTNQSPASYIIGSSNFSKQGLAERQELNVQVHKDGDHAAELARLFNALWNDGSDDIIEVNPKKGSPEDTSGTTPDGLKRDSPYRRPTPFEGYMALMKHYLGNSALDGDLKKSFLDAIEKARYTSFQYQLKGAAHAIRIIRDHGGVIIADAVGLGKSVTAALIATQAHPGGGIIIVPPTLVDDWETEYLKKFKLDAPGRPWKVFPMTDLVKAAAYCEKNPIGMVIVDEAHRFRNPKIEDYEKLKQLCQNRRVVLLTATPFNNRPADLASLVDLFAARNDKLPEQPQLSIYDYICEQDKKYQELVFLERNWNRLSRPRTVKTSFQTLKAKYEKPIIEEEKVSRPAIKDKKDIRPALEDIGKGLFATLHPYVVRRNRSDLKENPVYFENGGPITMPKQEVHGEYYALAPAQNQAFMAVLSVFQHSADREQATPNQISGAANHAATGTAGAGFACTIYRVAEFVAAEGNEETGNYLDNYRSMTLRHLLRRFESSPYAFQRSVQKLLDRYTQAIKDLQDPEKLYYFPQGLDAGDDTDDDDLPAADLKNLRYCRPGAKIPGIPFLPGQDEVFIAGLQADLKVLRCLQDHAVTLVQKDSKLALLKEKIAPAVKQQPDEPDPLLADEAAGDLPSEGAPRRVVIFTMFIDSARFLAQELAKEFGDNAVMLAIDKQQGDIKDNLDLRKVKLVHATSNVNACFDVKADTKNLWTAPRILVTTDKFSEGVNLNRAGLMVNYDIPWNPVRIIQRLGRFNRINACWFKTIHAYNLYPEYQRADSHGKPAGADWASPQDIAAQKLIMIHQLFFEDATILGDDTAGTGLPFEQIELEAAKGSEPASEETEVQKRYREALDHNGYVNAQDIANLEKDLLAYGLGMKTVRLKAPEANMLRFSQKGALVQAEILEELHPSDANKRMAPIDFIEALDKIAATKTDPCPEPDRFPDDYETIEKRMDTPPDLTMISPGSRTRSRLTQKAENILFEWQRRYSDGNSTALYSACQQGRLSKKQMEDIIDLGNNASIAEINELISQLQPTPAPELLPVTESKAATFHEHDTILTFVNDK</sequence>
<dbReference type="AlphaFoldDB" id="A0AAE4AM92"/>
<comment type="caution">
    <text evidence="5">The sequence shown here is derived from an EMBL/GenBank/DDBJ whole genome shotgun (WGS) entry which is preliminary data.</text>
</comment>
<dbReference type="Gene3D" id="3.40.50.300">
    <property type="entry name" value="P-loop containing nucleotide triphosphate hydrolases"/>
    <property type="match status" value="1"/>
</dbReference>
<evidence type="ECO:0000259" key="4">
    <source>
        <dbReference type="PROSITE" id="PS51194"/>
    </source>
</evidence>
<keyword evidence="1" id="KW-0378">Hydrolase</keyword>
<accession>A0AAE4AM92</accession>
<keyword evidence="6" id="KW-1185">Reference proteome</keyword>
<dbReference type="SUPFAM" id="SSF52540">
    <property type="entry name" value="P-loop containing nucleoside triphosphate hydrolases"/>
    <property type="match status" value="1"/>
</dbReference>
<evidence type="ECO:0000256" key="2">
    <source>
        <dbReference type="SAM" id="MobiDB-lite"/>
    </source>
</evidence>
<reference evidence="5" key="1">
    <citation type="submission" date="2023-07" db="EMBL/GenBank/DDBJ databases">
        <title>Genomic Encyclopedia of Type Strains, Phase IV (KMG-IV): sequencing the most valuable type-strain genomes for metagenomic binning, comparative biology and taxonomic classification.</title>
        <authorList>
            <person name="Goeker M."/>
        </authorList>
    </citation>
    <scope>NUCLEOTIDE SEQUENCE</scope>
    <source>
        <strain evidence="5">DSM 24202</strain>
    </source>
</reference>
<dbReference type="SMART" id="SM00487">
    <property type="entry name" value="DEXDc"/>
    <property type="match status" value="1"/>
</dbReference>
<dbReference type="SMART" id="SM00490">
    <property type="entry name" value="HELICc"/>
    <property type="match status" value="1"/>
</dbReference>
<dbReference type="PROSITE" id="PS51194">
    <property type="entry name" value="HELICASE_CTER"/>
    <property type="match status" value="1"/>
</dbReference>
<dbReference type="Pfam" id="PF13091">
    <property type="entry name" value="PLDc_2"/>
    <property type="match status" value="1"/>
</dbReference>
<protein>
    <recommendedName>
        <fullName evidence="7">Helicase</fullName>
    </recommendedName>
</protein>
<name>A0AAE4AM92_9BACT</name>
<dbReference type="InterPro" id="IPR001650">
    <property type="entry name" value="Helicase_C-like"/>
</dbReference>
<dbReference type="RefSeq" id="WP_307259400.1">
    <property type="nucleotide sequence ID" value="NZ_JAUSVL010000001.1"/>
</dbReference>
<evidence type="ECO:0000256" key="1">
    <source>
        <dbReference type="ARBA" id="ARBA00022801"/>
    </source>
</evidence>
<dbReference type="InterPro" id="IPR038718">
    <property type="entry name" value="SNF2-like_sf"/>
</dbReference>
<dbReference type="Proteomes" id="UP001238163">
    <property type="component" value="Unassembled WGS sequence"/>
</dbReference>
<dbReference type="InterPro" id="IPR000330">
    <property type="entry name" value="SNF2_N"/>
</dbReference>
<feature type="domain" description="Helicase C-terminal" evidence="4">
    <location>
        <begin position="794"/>
        <end position="999"/>
    </location>
</feature>
<evidence type="ECO:0008006" key="7">
    <source>
        <dbReference type="Google" id="ProtNLM"/>
    </source>
</evidence>
<dbReference type="GO" id="GO:0016787">
    <property type="term" value="F:hydrolase activity"/>
    <property type="evidence" value="ECO:0007669"/>
    <property type="project" value="UniProtKB-KW"/>
</dbReference>
<dbReference type="CDD" id="cd18793">
    <property type="entry name" value="SF2_C_SNF"/>
    <property type="match status" value="1"/>
</dbReference>
<organism evidence="5 6">
    <name type="scientific">Oligosphaera ethanolica</name>
    <dbReference type="NCBI Taxonomy" id="760260"/>
    <lineage>
        <taxon>Bacteria</taxon>
        <taxon>Pseudomonadati</taxon>
        <taxon>Lentisphaerota</taxon>
        <taxon>Oligosphaeria</taxon>
        <taxon>Oligosphaerales</taxon>
        <taxon>Oligosphaeraceae</taxon>
        <taxon>Oligosphaera</taxon>
    </lineage>
</organism>
<dbReference type="InterPro" id="IPR027417">
    <property type="entry name" value="P-loop_NTPase"/>
</dbReference>
<evidence type="ECO:0000313" key="6">
    <source>
        <dbReference type="Proteomes" id="UP001238163"/>
    </source>
</evidence>
<dbReference type="GO" id="GO:0005524">
    <property type="term" value="F:ATP binding"/>
    <property type="evidence" value="ECO:0007669"/>
    <property type="project" value="InterPro"/>
</dbReference>
<evidence type="ECO:0000259" key="3">
    <source>
        <dbReference type="PROSITE" id="PS51192"/>
    </source>
</evidence>
<dbReference type="Pfam" id="PF00271">
    <property type="entry name" value="Helicase_C"/>
    <property type="match status" value="1"/>
</dbReference>
<dbReference type="InterPro" id="IPR014001">
    <property type="entry name" value="Helicase_ATP-bd"/>
</dbReference>
<dbReference type="Gene3D" id="3.30.870.10">
    <property type="entry name" value="Endonuclease Chain A"/>
    <property type="match status" value="1"/>
</dbReference>
<feature type="domain" description="Helicase ATP-binding" evidence="3">
    <location>
        <begin position="314"/>
        <end position="454"/>
    </location>
</feature>
<proteinExistence type="predicted"/>
<dbReference type="PROSITE" id="PS51192">
    <property type="entry name" value="HELICASE_ATP_BIND_1"/>
    <property type="match status" value="1"/>
</dbReference>
<dbReference type="EMBL" id="JAUSVL010000001">
    <property type="protein sequence ID" value="MDQ0288160.1"/>
    <property type="molecule type" value="Genomic_DNA"/>
</dbReference>
<dbReference type="Pfam" id="PF00176">
    <property type="entry name" value="SNF2-rel_dom"/>
    <property type="match status" value="1"/>
</dbReference>
<dbReference type="PANTHER" id="PTHR45766">
    <property type="entry name" value="DNA ANNEALING HELICASE AND ENDONUCLEASE ZRANB3 FAMILY MEMBER"/>
    <property type="match status" value="1"/>
</dbReference>